<dbReference type="RefSeq" id="WP_073281727.1">
    <property type="nucleotide sequence ID" value="NZ_FRCP01000005.1"/>
</dbReference>
<dbReference type="Pfam" id="PF00300">
    <property type="entry name" value="His_Phos_1"/>
    <property type="match status" value="1"/>
</dbReference>
<dbReference type="GO" id="GO:0016791">
    <property type="term" value="F:phosphatase activity"/>
    <property type="evidence" value="ECO:0007669"/>
    <property type="project" value="TreeGrafter"/>
</dbReference>
<dbReference type="SMART" id="SM00855">
    <property type="entry name" value="PGAM"/>
    <property type="match status" value="1"/>
</dbReference>
<accession>A0A1M7ERB5</accession>
<evidence type="ECO:0000256" key="2">
    <source>
        <dbReference type="PIRSR" id="PIRSR613078-2"/>
    </source>
</evidence>
<dbReference type="STRING" id="1120996.SAMN02746066_00140"/>
<dbReference type="Gene3D" id="3.40.50.1240">
    <property type="entry name" value="Phosphoglycerate mutase-like"/>
    <property type="match status" value="1"/>
</dbReference>
<feature type="active site" description="Proton donor/acceptor" evidence="1">
    <location>
        <position position="93"/>
    </location>
</feature>
<feature type="active site" description="Tele-phosphohistidine intermediate" evidence="1">
    <location>
        <position position="8"/>
    </location>
</feature>
<sequence length="200" mass="22334">MKIYLVRHGLTDWNIERRFQGIEDIPLNDTGRKQARDCGQALTSLSFAAIYASPLQRAYETATIITDKLNGYHKEHGRNDSVLTVKADSRLIERDFGKVSGLLPKDRKVFLESGEDANMEEFEHLTERLMAAMKEYQEENQGKNVLVITHGGVINAILHVLSKGEIGTGKTLVANTSIAILDDDGGNLKIETYNMKISDL</sequence>
<name>A0A1M7ERB5_9FIRM</name>
<dbReference type="OrthoDB" id="9781415at2"/>
<keyword evidence="4" id="KW-1185">Reference proteome</keyword>
<dbReference type="InterPro" id="IPR050275">
    <property type="entry name" value="PGM_Phosphatase"/>
</dbReference>
<dbReference type="SUPFAM" id="SSF53254">
    <property type="entry name" value="Phosphoglycerate mutase-like"/>
    <property type="match status" value="1"/>
</dbReference>
<gene>
    <name evidence="3" type="ORF">SAMN02746066_00140</name>
</gene>
<dbReference type="Proteomes" id="UP000184038">
    <property type="component" value="Unassembled WGS sequence"/>
</dbReference>
<evidence type="ECO:0000256" key="1">
    <source>
        <dbReference type="PIRSR" id="PIRSR613078-1"/>
    </source>
</evidence>
<reference evidence="3 4" key="1">
    <citation type="submission" date="2016-11" db="EMBL/GenBank/DDBJ databases">
        <authorList>
            <person name="Jaros S."/>
            <person name="Januszkiewicz K."/>
            <person name="Wedrychowicz H."/>
        </authorList>
    </citation>
    <scope>NUCLEOTIDE SEQUENCE [LARGE SCALE GENOMIC DNA]</scope>
    <source>
        <strain evidence="3 4">DSM 15930</strain>
    </source>
</reference>
<feature type="binding site" evidence="2">
    <location>
        <begin position="7"/>
        <end position="14"/>
    </location>
    <ligand>
        <name>substrate</name>
    </ligand>
</feature>
<evidence type="ECO:0000313" key="3">
    <source>
        <dbReference type="EMBL" id="SHL94237.1"/>
    </source>
</evidence>
<dbReference type="CDD" id="cd07067">
    <property type="entry name" value="HP_PGM_like"/>
    <property type="match status" value="1"/>
</dbReference>
<protein>
    <submittedName>
        <fullName evidence="3">Uncharacterized phosphatase</fullName>
    </submittedName>
</protein>
<evidence type="ECO:0000313" key="4">
    <source>
        <dbReference type="Proteomes" id="UP000184038"/>
    </source>
</evidence>
<proteinExistence type="predicted"/>
<dbReference type="InterPro" id="IPR029033">
    <property type="entry name" value="His_PPase_superfam"/>
</dbReference>
<dbReference type="PANTHER" id="PTHR48100:SF1">
    <property type="entry name" value="HISTIDINE PHOSPHATASE FAMILY PROTEIN-RELATED"/>
    <property type="match status" value="1"/>
</dbReference>
<dbReference type="AlphaFoldDB" id="A0A1M7ERB5"/>
<organism evidence="3 4">
    <name type="scientific">Anaerosporobacter mobilis DSM 15930</name>
    <dbReference type="NCBI Taxonomy" id="1120996"/>
    <lineage>
        <taxon>Bacteria</taxon>
        <taxon>Bacillati</taxon>
        <taxon>Bacillota</taxon>
        <taxon>Clostridia</taxon>
        <taxon>Lachnospirales</taxon>
        <taxon>Lachnospiraceae</taxon>
        <taxon>Anaerosporobacter</taxon>
    </lineage>
</organism>
<dbReference type="EMBL" id="FRCP01000005">
    <property type="protein sequence ID" value="SHL94237.1"/>
    <property type="molecule type" value="Genomic_DNA"/>
</dbReference>
<dbReference type="InterPro" id="IPR013078">
    <property type="entry name" value="His_Pase_superF_clade-1"/>
</dbReference>
<feature type="binding site" evidence="2">
    <location>
        <position position="57"/>
    </location>
    <ligand>
        <name>substrate</name>
    </ligand>
</feature>
<dbReference type="PANTHER" id="PTHR48100">
    <property type="entry name" value="BROAD-SPECIFICITY PHOSPHATASE YOR283W-RELATED"/>
    <property type="match status" value="1"/>
</dbReference>
<dbReference type="GO" id="GO:0005737">
    <property type="term" value="C:cytoplasm"/>
    <property type="evidence" value="ECO:0007669"/>
    <property type="project" value="TreeGrafter"/>
</dbReference>